<evidence type="ECO:0000313" key="3">
    <source>
        <dbReference type="Proteomes" id="UP000430272"/>
    </source>
</evidence>
<proteinExistence type="predicted"/>
<name>A0A844Y2Q3_9SPHN</name>
<evidence type="ECO:0000313" key="2">
    <source>
        <dbReference type="EMBL" id="MXO52485.1"/>
    </source>
</evidence>
<dbReference type="InterPro" id="IPR010985">
    <property type="entry name" value="Ribbon_hlx_hlx"/>
</dbReference>
<dbReference type="GO" id="GO:0006355">
    <property type="term" value="P:regulation of DNA-templated transcription"/>
    <property type="evidence" value="ECO:0007669"/>
    <property type="project" value="InterPro"/>
</dbReference>
<dbReference type="SUPFAM" id="SSF47598">
    <property type="entry name" value="Ribbon-helix-helix"/>
    <property type="match status" value="1"/>
</dbReference>
<evidence type="ECO:0000256" key="1">
    <source>
        <dbReference type="ARBA" id="ARBA00022649"/>
    </source>
</evidence>
<dbReference type="AlphaFoldDB" id="A0A844Y2Q3"/>
<dbReference type="RefSeq" id="WP_160659465.1">
    <property type="nucleotide sequence ID" value="NZ_BAABDV010000001.1"/>
</dbReference>
<dbReference type="InterPro" id="IPR038296">
    <property type="entry name" value="ParD_sf"/>
</dbReference>
<gene>
    <name evidence="2" type="ORF">GRI47_00495</name>
</gene>
<dbReference type="Pfam" id="PF03693">
    <property type="entry name" value="ParD_antitoxin"/>
    <property type="match status" value="1"/>
</dbReference>
<keyword evidence="3" id="KW-1185">Reference proteome</keyword>
<dbReference type="EMBL" id="WTYD01000001">
    <property type="protein sequence ID" value="MXO52485.1"/>
    <property type="molecule type" value="Genomic_DNA"/>
</dbReference>
<accession>A0A844Y2Q3</accession>
<keyword evidence="1" id="KW-1277">Toxin-antitoxin system</keyword>
<dbReference type="Gene3D" id="6.10.10.120">
    <property type="entry name" value="Antitoxin ParD1-like"/>
    <property type="match status" value="1"/>
</dbReference>
<protein>
    <submittedName>
        <fullName evidence="2">Type II toxin-antitoxin system ParD family antitoxin</fullName>
    </submittedName>
</protein>
<sequence length="86" mass="9619">MGEMNFTFPPDLENWIETRLAEGRHADAADYVRDLIRRDQDSALRWEEDTAKLRSAIEAGEASGVSDVNALDLIDRLISQRQTAGG</sequence>
<dbReference type="Proteomes" id="UP000430272">
    <property type="component" value="Unassembled WGS sequence"/>
</dbReference>
<dbReference type="OrthoDB" id="9811310at2"/>
<organism evidence="2 3">
    <name type="scientific">Qipengyuania pelagi</name>
    <dbReference type="NCBI Taxonomy" id="994320"/>
    <lineage>
        <taxon>Bacteria</taxon>
        <taxon>Pseudomonadati</taxon>
        <taxon>Pseudomonadota</taxon>
        <taxon>Alphaproteobacteria</taxon>
        <taxon>Sphingomonadales</taxon>
        <taxon>Erythrobacteraceae</taxon>
        <taxon>Qipengyuania</taxon>
    </lineage>
</organism>
<comment type="caution">
    <text evidence="2">The sequence shown here is derived from an EMBL/GenBank/DDBJ whole genome shotgun (WGS) entry which is preliminary data.</text>
</comment>
<dbReference type="InterPro" id="IPR022789">
    <property type="entry name" value="ParD"/>
</dbReference>
<reference evidence="2 3" key="1">
    <citation type="submission" date="2019-12" db="EMBL/GenBank/DDBJ databases">
        <title>Genomic-based taxomic classification of the family Erythrobacteraceae.</title>
        <authorList>
            <person name="Xu L."/>
        </authorList>
    </citation>
    <scope>NUCLEOTIDE SEQUENCE [LARGE SCALE GENOMIC DNA]</scope>
    <source>
        <strain evidence="2 3">JCM 17468</strain>
    </source>
</reference>
<dbReference type="NCBIfam" id="TIGR02606">
    <property type="entry name" value="antidote_CC2985"/>
    <property type="match status" value="1"/>
</dbReference>